<dbReference type="Gene3D" id="1.10.287.130">
    <property type="match status" value="1"/>
</dbReference>
<keyword evidence="8 15" id="KW-0418">Kinase</keyword>
<dbReference type="InterPro" id="IPR050428">
    <property type="entry name" value="TCS_sensor_his_kinase"/>
</dbReference>
<keyword evidence="6" id="KW-0808">Transferase</keyword>
<dbReference type="EMBL" id="JAGSOH010000098">
    <property type="protein sequence ID" value="MBR7829742.1"/>
    <property type="molecule type" value="Genomic_DNA"/>
</dbReference>
<organism evidence="15 16">
    <name type="scientific">Actinospica acidithermotolerans</name>
    <dbReference type="NCBI Taxonomy" id="2828514"/>
    <lineage>
        <taxon>Bacteria</taxon>
        <taxon>Bacillati</taxon>
        <taxon>Actinomycetota</taxon>
        <taxon>Actinomycetes</taxon>
        <taxon>Catenulisporales</taxon>
        <taxon>Actinospicaceae</taxon>
        <taxon>Actinospica</taxon>
    </lineage>
</organism>
<dbReference type="CDD" id="cd00082">
    <property type="entry name" value="HisKA"/>
    <property type="match status" value="1"/>
</dbReference>
<dbReference type="GO" id="GO:0005886">
    <property type="term" value="C:plasma membrane"/>
    <property type="evidence" value="ECO:0007669"/>
    <property type="project" value="UniProtKB-SubCell"/>
</dbReference>
<evidence type="ECO:0000256" key="5">
    <source>
        <dbReference type="ARBA" id="ARBA00022553"/>
    </source>
</evidence>
<comment type="catalytic activity">
    <reaction evidence="1">
        <text>ATP + protein L-histidine = ADP + protein N-phospho-L-histidine.</text>
        <dbReference type="EC" id="2.7.13.3"/>
    </reaction>
</comment>
<feature type="domain" description="HAMP" evidence="14">
    <location>
        <begin position="141"/>
        <end position="199"/>
    </location>
</feature>
<reference evidence="15" key="1">
    <citation type="submission" date="2021-04" db="EMBL/GenBank/DDBJ databases">
        <title>Genome based classification of Actinospica acidithermotolerans sp. nov., an actinobacterium isolated from an Indonesian hot spring.</title>
        <authorList>
            <person name="Kusuma A.B."/>
            <person name="Putra K.E."/>
            <person name="Nafisah S."/>
            <person name="Loh J."/>
            <person name="Nouioui I."/>
            <person name="Goodfellow M."/>
        </authorList>
    </citation>
    <scope>NUCLEOTIDE SEQUENCE</scope>
    <source>
        <strain evidence="15">MGRD01-02</strain>
    </source>
</reference>
<evidence type="ECO:0000256" key="8">
    <source>
        <dbReference type="ARBA" id="ARBA00022777"/>
    </source>
</evidence>
<evidence type="ECO:0000313" key="16">
    <source>
        <dbReference type="Proteomes" id="UP000676325"/>
    </source>
</evidence>
<dbReference type="RefSeq" id="WP_212520876.1">
    <property type="nucleotide sequence ID" value="NZ_JAGSOH010000098.1"/>
</dbReference>
<evidence type="ECO:0000256" key="9">
    <source>
        <dbReference type="ARBA" id="ARBA00022989"/>
    </source>
</evidence>
<dbReference type="SMART" id="SM00304">
    <property type="entry name" value="HAMP"/>
    <property type="match status" value="1"/>
</dbReference>
<evidence type="ECO:0000313" key="15">
    <source>
        <dbReference type="EMBL" id="MBR7829742.1"/>
    </source>
</evidence>
<feature type="domain" description="Histidine kinase" evidence="13">
    <location>
        <begin position="207"/>
        <end position="426"/>
    </location>
</feature>
<dbReference type="InterPro" id="IPR005467">
    <property type="entry name" value="His_kinase_dom"/>
</dbReference>
<keyword evidence="7 12" id="KW-0812">Transmembrane</keyword>
<keyword evidence="16" id="KW-1185">Reference proteome</keyword>
<keyword evidence="5" id="KW-0597">Phosphoprotein</keyword>
<evidence type="ECO:0000256" key="4">
    <source>
        <dbReference type="ARBA" id="ARBA00012438"/>
    </source>
</evidence>
<evidence type="ECO:0000256" key="11">
    <source>
        <dbReference type="ARBA" id="ARBA00023136"/>
    </source>
</evidence>
<dbReference type="InterPro" id="IPR003661">
    <property type="entry name" value="HisK_dim/P_dom"/>
</dbReference>
<evidence type="ECO:0000256" key="10">
    <source>
        <dbReference type="ARBA" id="ARBA00023012"/>
    </source>
</evidence>
<name>A0A941EE75_9ACTN</name>
<dbReference type="InterPro" id="IPR036097">
    <property type="entry name" value="HisK_dim/P_sf"/>
</dbReference>
<evidence type="ECO:0000259" key="13">
    <source>
        <dbReference type="PROSITE" id="PS50109"/>
    </source>
</evidence>
<evidence type="ECO:0000256" key="12">
    <source>
        <dbReference type="SAM" id="Phobius"/>
    </source>
</evidence>
<feature type="transmembrane region" description="Helical" evidence="12">
    <location>
        <begin position="46"/>
        <end position="69"/>
    </location>
</feature>
<keyword evidence="10" id="KW-0902">Two-component regulatory system</keyword>
<dbReference type="PROSITE" id="PS50885">
    <property type="entry name" value="HAMP"/>
    <property type="match status" value="1"/>
</dbReference>
<dbReference type="Pfam" id="PF00512">
    <property type="entry name" value="HisKA"/>
    <property type="match status" value="1"/>
</dbReference>
<sequence length="429" mass="46412">MGNGSTEPDPLARTIVPLTVTGQYTAARAVPEGPRARRGLTVRAKLSLIFVALFFVFGTLLTTVTYFLVRWRLYHPRADLPSWCRLSAAQKLAGEHLTVVQQIQCEAAVRADTLQQIWLAAGLGMVVIGLLLFGFGYWLAGRVLRPLSTVTATARRIARRGDGSLDARARLAPEGPRDELYELAATFDEMLDRLDAAFESQRRFTGNASHELRTPLAVSRTLLEVALADPETPQETVLLAQGLLTNNYRSERMIEGLLALSKADQAVIAPGPVRWNDVVGGVVALSGAEAAQRGLQLRTQLNPVLVRGDGPLLEQVATNLVHNAMRHNVQNGTGGWVDVVTYDQGEYGLLVVANSGPIVPPEVVESLFEPFRRLRVEGAPTQPGDRGAGLGLSIVRSIVRAHGGRIGVQARPEGGLIVRVWVPADTSGR</sequence>
<dbReference type="CDD" id="cd00075">
    <property type="entry name" value="HATPase"/>
    <property type="match status" value="1"/>
</dbReference>
<dbReference type="Gene3D" id="3.30.565.10">
    <property type="entry name" value="Histidine kinase-like ATPase, C-terminal domain"/>
    <property type="match status" value="1"/>
</dbReference>
<feature type="transmembrane region" description="Helical" evidence="12">
    <location>
        <begin position="117"/>
        <end position="140"/>
    </location>
</feature>
<dbReference type="Pfam" id="PF02518">
    <property type="entry name" value="HATPase_c"/>
    <property type="match status" value="1"/>
</dbReference>
<dbReference type="SMART" id="SM00387">
    <property type="entry name" value="HATPase_c"/>
    <property type="match status" value="1"/>
</dbReference>
<keyword evidence="9 12" id="KW-1133">Transmembrane helix</keyword>
<evidence type="ECO:0000256" key="6">
    <source>
        <dbReference type="ARBA" id="ARBA00022679"/>
    </source>
</evidence>
<dbReference type="Proteomes" id="UP000676325">
    <property type="component" value="Unassembled WGS sequence"/>
</dbReference>
<dbReference type="GO" id="GO:0000155">
    <property type="term" value="F:phosphorelay sensor kinase activity"/>
    <property type="evidence" value="ECO:0007669"/>
    <property type="project" value="InterPro"/>
</dbReference>
<dbReference type="InterPro" id="IPR004358">
    <property type="entry name" value="Sig_transdc_His_kin-like_C"/>
</dbReference>
<dbReference type="PROSITE" id="PS50109">
    <property type="entry name" value="HIS_KIN"/>
    <property type="match status" value="1"/>
</dbReference>
<evidence type="ECO:0000256" key="2">
    <source>
        <dbReference type="ARBA" id="ARBA00004141"/>
    </source>
</evidence>
<dbReference type="PANTHER" id="PTHR45436">
    <property type="entry name" value="SENSOR HISTIDINE KINASE YKOH"/>
    <property type="match status" value="1"/>
</dbReference>
<dbReference type="PRINTS" id="PR00344">
    <property type="entry name" value="BCTRLSENSOR"/>
</dbReference>
<accession>A0A941EE75</accession>
<protein>
    <recommendedName>
        <fullName evidence="4">histidine kinase</fullName>
        <ecNumber evidence="4">2.7.13.3</ecNumber>
    </recommendedName>
</protein>
<dbReference type="AlphaFoldDB" id="A0A941EE75"/>
<evidence type="ECO:0000259" key="14">
    <source>
        <dbReference type="PROSITE" id="PS50885"/>
    </source>
</evidence>
<comment type="subcellular location">
    <subcellularLocation>
        <location evidence="3">Cell membrane</location>
    </subcellularLocation>
    <subcellularLocation>
        <location evidence="2">Membrane</location>
        <topology evidence="2">Multi-pass membrane protein</topology>
    </subcellularLocation>
</comment>
<dbReference type="InterPro" id="IPR036890">
    <property type="entry name" value="HATPase_C_sf"/>
</dbReference>
<comment type="caution">
    <text evidence="15">The sequence shown here is derived from an EMBL/GenBank/DDBJ whole genome shotgun (WGS) entry which is preliminary data.</text>
</comment>
<dbReference type="PANTHER" id="PTHR45436:SF15">
    <property type="entry name" value="SENSOR HISTIDINE KINASE CUSS"/>
    <property type="match status" value="1"/>
</dbReference>
<gene>
    <name evidence="15" type="ORF">KDK95_25785</name>
</gene>
<dbReference type="InterPro" id="IPR003660">
    <property type="entry name" value="HAMP_dom"/>
</dbReference>
<dbReference type="InterPro" id="IPR003594">
    <property type="entry name" value="HATPase_dom"/>
</dbReference>
<dbReference type="Pfam" id="PF00672">
    <property type="entry name" value="HAMP"/>
    <property type="match status" value="1"/>
</dbReference>
<proteinExistence type="predicted"/>
<dbReference type="EC" id="2.7.13.3" evidence="4"/>
<dbReference type="SUPFAM" id="SSF47384">
    <property type="entry name" value="Homodimeric domain of signal transducing histidine kinase"/>
    <property type="match status" value="1"/>
</dbReference>
<dbReference type="Gene3D" id="6.10.340.10">
    <property type="match status" value="1"/>
</dbReference>
<dbReference type="SMART" id="SM00388">
    <property type="entry name" value="HisKA"/>
    <property type="match status" value="1"/>
</dbReference>
<keyword evidence="11 12" id="KW-0472">Membrane</keyword>
<evidence type="ECO:0000256" key="1">
    <source>
        <dbReference type="ARBA" id="ARBA00000085"/>
    </source>
</evidence>
<dbReference type="SUPFAM" id="SSF55874">
    <property type="entry name" value="ATPase domain of HSP90 chaperone/DNA topoisomerase II/histidine kinase"/>
    <property type="match status" value="1"/>
</dbReference>
<dbReference type="CDD" id="cd06225">
    <property type="entry name" value="HAMP"/>
    <property type="match status" value="1"/>
</dbReference>
<evidence type="ECO:0000256" key="3">
    <source>
        <dbReference type="ARBA" id="ARBA00004236"/>
    </source>
</evidence>
<evidence type="ECO:0000256" key="7">
    <source>
        <dbReference type="ARBA" id="ARBA00022692"/>
    </source>
</evidence>